<sequence length="150" mass="15846">MNSFDITPNAAASLGGAHDPLCQAIARLVDLAGSATGAPIAYVWLVDDAARPDCTTARPGPRLREHTRRVAETGQPVVVHDGYADIEPSQPHFERVVAFVGAPLSREEGGPALGALCVVDRRPRLWTTEEVATLETLARAIAGELELSAA</sequence>
<organism evidence="2 3">
    <name type="scientific">Svornostia abyssi</name>
    <dbReference type="NCBI Taxonomy" id="2898438"/>
    <lineage>
        <taxon>Bacteria</taxon>
        <taxon>Bacillati</taxon>
        <taxon>Actinomycetota</taxon>
        <taxon>Thermoleophilia</taxon>
        <taxon>Solirubrobacterales</taxon>
        <taxon>Baekduiaceae</taxon>
        <taxon>Svornostia</taxon>
    </lineage>
</organism>
<dbReference type="InterPro" id="IPR029016">
    <property type="entry name" value="GAF-like_dom_sf"/>
</dbReference>
<name>A0ABY5PHB5_9ACTN</name>
<dbReference type="SMART" id="SM00065">
    <property type="entry name" value="GAF"/>
    <property type="match status" value="1"/>
</dbReference>
<evidence type="ECO:0000313" key="3">
    <source>
        <dbReference type="Proteomes" id="UP001058860"/>
    </source>
</evidence>
<dbReference type="InterPro" id="IPR003018">
    <property type="entry name" value="GAF"/>
</dbReference>
<reference evidence="3" key="1">
    <citation type="submission" date="2021-11" db="EMBL/GenBank/DDBJ databases">
        <title>Cultivation dependent microbiological survey of springs from the worlds oldest radium mine currently devoted to the extraction of radon-saturated water.</title>
        <authorList>
            <person name="Kapinusova G."/>
            <person name="Smrhova T."/>
            <person name="Strejcek M."/>
            <person name="Suman J."/>
            <person name="Jani K."/>
            <person name="Pajer P."/>
            <person name="Uhlik O."/>
        </authorList>
    </citation>
    <scope>NUCLEOTIDE SEQUENCE [LARGE SCALE GENOMIC DNA]</scope>
    <source>
        <strain evidence="3">J379</strain>
    </source>
</reference>
<dbReference type="SUPFAM" id="SSF55781">
    <property type="entry name" value="GAF domain-like"/>
    <property type="match status" value="1"/>
</dbReference>
<dbReference type="Proteomes" id="UP001058860">
    <property type="component" value="Chromosome"/>
</dbReference>
<feature type="domain" description="GAF" evidence="1">
    <location>
        <begin position="20"/>
        <end position="150"/>
    </location>
</feature>
<keyword evidence="3" id="KW-1185">Reference proteome</keyword>
<evidence type="ECO:0000259" key="1">
    <source>
        <dbReference type="SMART" id="SM00065"/>
    </source>
</evidence>
<accession>A0ABY5PHB5</accession>
<gene>
    <name evidence="2" type="ORF">LRS13_00525</name>
</gene>
<dbReference type="Pfam" id="PF01590">
    <property type="entry name" value="GAF"/>
    <property type="match status" value="1"/>
</dbReference>
<proteinExistence type="predicted"/>
<dbReference type="RefSeq" id="WP_353864544.1">
    <property type="nucleotide sequence ID" value="NZ_CP088295.1"/>
</dbReference>
<dbReference type="Gene3D" id="3.30.450.40">
    <property type="match status" value="1"/>
</dbReference>
<dbReference type="EMBL" id="CP088295">
    <property type="protein sequence ID" value="UUY04048.1"/>
    <property type="molecule type" value="Genomic_DNA"/>
</dbReference>
<evidence type="ECO:0000313" key="2">
    <source>
        <dbReference type="EMBL" id="UUY04048.1"/>
    </source>
</evidence>
<protein>
    <submittedName>
        <fullName evidence="2">GAF domain-containing protein</fullName>
    </submittedName>
</protein>